<dbReference type="EMBL" id="MCFL01000009">
    <property type="protein sequence ID" value="ORZ38301.1"/>
    <property type="molecule type" value="Genomic_DNA"/>
</dbReference>
<organism evidence="1 2">
    <name type="scientific">Catenaria anguillulae PL171</name>
    <dbReference type="NCBI Taxonomy" id="765915"/>
    <lineage>
        <taxon>Eukaryota</taxon>
        <taxon>Fungi</taxon>
        <taxon>Fungi incertae sedis</taxon>
        <taxon>Blastocladiomycota</taxon>
        <taxon>Blastocladiomycetes</taxon>
        <taxon>Blastocladiales</taxon>
        <taxon>Catenariaceae</taxon>
        <taxon>Catenaria</taxon>
    </lineage>
</organism>
<proteinExistence type="predicted"/>
<protein>
    <submittedName>
        <fullName evidence="1">Uncharacterized protein</fullName>
    </submittedName>
</protein>
<reference evidence="1 2" key="1">
    <citation type="submission" date="2016-07" db="EMBL/GenBank/DDBJ databases">
        <title>Pervasive Adenine N6-methylation of Active Genes in Fungi.</title>
        <authorList>
            <consortium name="DOE Joint Genome Institute"/>
            <person name="Mondo S.J."/>
            <person name="Dannebaum R.O."/>
            <person name="Kuo R.C."/>
            <person name="Labutti K."/>
            <person name="Haridas S."/>
            <person name="Kuo A."/>
            <person name="Salamov A."/>
            <person name="Ahrendt S.R."/>
            <person name="Lipzen A."/>
            <person name="Sullivan W."/>
            <person name="Andreopoulos W.B."/>
            <person name="Clum A."/>
            <person name="Lindquist E."/>
            <person name="Daum C."/>
            <person name="Ramamoorthy G.K."/>
            <person name="Gryganskyi A."/>
            <person name="Culley D."/>
            <person name="Magnuson J.K."/>
            <person name="James T.Y."/>
            <person name="O'Malley M.A."/>
            <person name="Stajich J.E."/>
            <person name="Spatafora J.W."/>
            <person name="Visel A."/>
            <person name="Grigoriev I.V."/>
        </authorList>
    </citation>
    <scope>NUCLEOTIDE SEQUENCE [LARGE SCALE GENOMIC DNA]</scope>
    <source>
        <strain evidence="1 2">PL171</strain>
    </source>
</reference>
<dbReference type="AlphaFoldDB" id="A0A1Y2HX24"/>
<evidence type="ECO:0000313" key="1">
    <source>
        <dbReference type="EMBL" id="ORZ38301.1"/>
    </source>
</evidence>
<name>A0A1Y2HX24_9FUNG</name>
<keyword evidence="2" id="KW-1185">Reference proteome</keyword>
<evidence type="ECO:0000313" key="2">
    <source>
        <dbReference type="Proteomes" id="UP000193411"/>
    </source>
</evidence>
<accession>A0A1Y2HX24</accession>
<comment type="caution">
    <text evidence="1">The sequence shown here is derived from an EMBL/GenBank/DDBJ whole genome shotgun (WGS) entry which is preliminary data.</text>
</comment>
<sequence length="273" mass="30111">MTRIIKQESTRAADLLPIDIELLHLVLALVTPTPELPLTSMQFMALAQTTGFLSRACSVRGATASSSMTRLTAALSLWPSFSRCVFRKTPVTICRADCATALPSTNPRSDDFFTPAYVDYLWGPDGLFKSAAASMSLPLDWVLKSSGFRWWRPLSDRLVIPVYFLRFGHLDLFASHLVILKKYYPQLSNHNGAVRSFTAQVNGALVADLCAVILQCREPHRSLDMLGWLQSEGLAIQIFPLAPATALPRIFLTILDEVDGLQLATVSGTPRIC</sequence>
<gene>
    <name evidence="1" type="ORF">BCR44DRAFT_47477</name>
</gene>
<dbReference type="Proteomes" id="UP000193411">
    <property type="component" value="Unassembled WGS sequence"/>
</dbReference>